<evidence type="ECO:0000313" key="4">
    <source>
        <dbReference type="EMBL" id="GJT21306.1"/>
    </source>
</evidence>
<dbReference type="Gene3D" id="3.10.20.370">
    <property type="match status" value="1"/>
</dbReference>
<dbReference type="Gene3D" id="3.10.10.10">
    <property type="entry name" value="HIV Type 1 Reverse Transcriptase, subunit A, domain 1"/>
    <property type="match status" value="1"/>
</dbReference>
<keyword evidence="1" id="KW-0511">Multifunctional enzyme</keyword>
<dbReference type="InterPro" id="IPR043128">
    <property type="entry name" value="Rev_trsase/Diguanyl_cyclase"/>
</dbReference>
<reference evidence="4" key="2">
    <citation type="submission" date="2022-01" db="EMBL/GenBank/DDBJ databases">
        <authorList>
            <person name="Yamashiro T."/>
            <person name="Shiraishi A."/>
            <person name="Satake H."/>
            <person name="Nakayama K."/>
        </authorList>
    </citation>
    <scope>NUCLEOTIDE SEQUENCE</scope>
</reference>
<name>A0ABQ5C2C1_9ASTR</name>
<feature type="domain" description="Reverse transcriptase/retrotransposon-derived protein RNase H-like" evidence="3">
    <location>
        <begin position="222"/>
        <end position="304"/>
    </location>
</feature>
<dbReference type="SUPFAM" id="SSF56672">
    <property type="entry name" value="DNA/RNA polymerases"/>
    <property type="match status" value="1"/>
</dbReference>
<dbReference type="CDD" id="cd01647">
    <property type="entry name" value="RT_LTR"/>
    <property type="match status" value="1"/>
</dbReference>
<dbReference type="Proteomes" id="UP001151760">
    <property type="component" value="Unassembled WGS sequence"/>
</dbReference>
<accession>A0ABQ5C2C1</accession>
<dbReference type="Pfam" id="PF17919">
    <property type="entry name" value="RT_RNaseH_2"/>
    <property type="match status" value="1"/>
</dbReference>
<dbReference type="Gene3D" id="3.30.70.270">
    <property type="match status" value="1"/>
</dbReference>
<dbReference type="Pfam" id="PF00078">
    <property type="entry name" value="RVT_1"/>
    <property type="match status" value="1"/>
</dbReference>
<proteinExistence type="predicted"/>
<evidence type="ECO:0000259" key="3">
    <source>
        <dbReference type="Pfam" id="PF17919"/>
    </source>
</evidence>
<evidence type="ECO:0000256" key="1">
    <source>
        <dbReference type="ARBA" id="ARBA00023268"/>
    </source>
</evidence>
<dbReference type="InterPro" id="IPR041577">
    <property type="entry name" value="RT_RNaseH_2"/>
</dbReference>
<sequence length="436" mass="49353">MDACYLLLGRSWQYDNTVIHDGPSNTYSFMFYGKKIVLIPHKPKGIVATTIQSPPSATLLSHGPLQAAMEESGVVDRTQLMVTFVKALAHVSFPPSLLPRRMVLGLDDLMDQLGGASVFSKLDLKSGYHQIRIRTGDEWKTTFKTREGLYEWLVMLFGLSNAPGTFIRVMNQALRPFIGKFVVVYFDDILIYSVNPVIHLEHLREVLLVLRRDFMLLPPSADFLEIKRQFISAPILVLPDFSQPFELHCDASKTGIGAVLSQLGHPVAYFSAKLSSAMLRFTTYDIEFYAIVQGIKHWPVYFCDSGVSNRIADALSRRHRLLTEMRVHVPGFDSFLELYVDDPFFSQVYVRIQQGESIDFVFEDGFLFRGVQLCIPDCSLRLKMIQELHNEGASTNVVLYLPLPIPTQPWSDVSMDFVLGLPRTQRGSDSIYVVVD</sequence>
<keyword evidence="5" id="KW-1185">Reference proteome</keyword>
<protein>
    <submittedName>
        <fullName evidence="4">CCCH-type zinc finger family protein</fullName>
    </submittedName>
</protein>
<dbReference type="EMBL" id="BQNB010013878">
    <property type="protein sequence ID" value="GJT21306.1"/>
    <property type="molecule type" value="Genomic_DNA"/>
</dbReference>
<organism evidence="4 5">
    <name type="scientific">Tanacetum coccineum</name>
    <dbReference type="NCBI Taxonomy" id="301880"/>
    <lineage>
        <taxon>Eukaryota</taxon>
        <taxon>Viridiplantae</taxon>
        <taxon>Streptophyta</taxon>
        <taxon>Embryophyta</taxon>
        <taxon>Tracheophyta</taxon>
        <taxon>Spermatophyta</taxon>
        <taxon>Magnoliopsida</taxon>
        <taxon>eudicotyledons</taxon>
        <taxon>Gunneridae</taxon>
        <taxon>Pentapetalae</taxon>
        <taxon>asterids</taxon>
        <taxon>campanulids</taxon>
        <taxon>Asterales</taxon>
        <taxon>Asteraceae</taxon>
        <taxon>Asteroideae</taxon>
        <taxon>Anthemideae</taxon>
        <taxon>Anthemidinae</taxon>
        <taxon>Tanacetum</taxon>
    </lineage>
</organism>
<dbReference type="InterPro" id="IPR043502">
    <property type="entry name" value="DNA/RNA_pol_sf"/>
</dbReference>
<dbReference type="InterPro" id="IPR050951">
    <property type="entry name" value="Retrovirus_Pol_polyprotein"/>
</dbReference>
<dbReference type="InterPro" id="IPR000477">
    <property type="entry name" value="RT_dom"/>
</dbReference>
<gene>
    <name evidence="4" type="ORF">Tco_0891243</name>
</gene>
<reference evidence="4" key="1">
    <citation type="journal article" date="2022" name="Int. J. Mol. Sci.">
        <title>Draft Genome of Tanacetum Coccineum: Genomic Comparison of Closely Related Tanacetum-Family Plants.</title>
        <authorList>
            <person name="Yamashiro T."/>
            <person name="Shiraishi A."/>
            <person name="Nakayama K."/>
            <person name="Satake H."/>
        </authorList>
    </citation>
    <scope>NUCLEOTIDE SEQUENCE</scope>
</reference>
<feature type="domain" description="Reverse transcriptase" evidence="2">
    <location>
        <begin position="107"/>
        <end position="213"/>
    </location>
</feature>
<evidence type="ECO:0000259" key="2">
    <source>
        <dbReference type="Pfam" id="PF00078"/>
    </source>
</evidence>
<comment type="caution">
    <text evidence="4">The sequence shown here is derived from an EMBL/GenBank/DDBJ whole genome shotgun (WGS) entry which is preliminary data.</text>
</comment>
<evidence type="ECO:0000313" key="5">
    <source>
        <dbReference type="Proteomes" id="UP001151760"/>
    </source>
</evidence>
<dbReference type="PANTHER" id="PTHR37984">
    <property type="entry name" value="PROTEIN CBG26694"/>
    <property type="match status" value="1"/>
</dbReference>
<dbReference type="PANTHER" id="PTHR37984:SF5">
    <property type="entry name" value="PROTEIN NYNRIN-LIKE"/>
    <property type="match status" value="1"/>
</dbReference>